<sequence>MLCSKAGSLFRSIINDAIHRETGYLGISTKSFSSLVEVKNAKPNPDKLYKKIEIELKGNDPAVLKSYGQFTEIAANHLEINMIRNTTPRKAVHERLTVLKSVHVHKKHRVQYESRTYFRFMDFAKLTGSTADTFLEYLQRNLPEGVAMKVTKVELQKLPESILVPPNTA</sequence>
<evidence type="ECO:0000256" key="6">
    <source>
        <dbReference type="ARBA" id="ARBA00035261"/>
    </source>
</evidence>
<evidence type="ECO:0000256" key="1">
    <source>
        <dbReference type="ARBA" id="ARBA00004173"/>
    </source>
</evidence>
<dbReference type="PANTHER" id="PTHR13334:SF4">
    <property type="entry name" value="SMALL RIBOSOMAL SUBUNIT PROTEIN US10M"/>
    <property type="match status" value="1"/>
</dbReference>
<dbReference type="Pfam" id="PF00338">
    <property type="entry name" value="Ribosomal_S10"/>
    <property type="match status" value="1"/>
</dbReference>
<name>A0A834KC12_VESGE</name>
<keyword evidence="4" id="KW-0496">Mitochondrion</keyword>
<dbReference type="InterPro" id="IPR027486">
    <property type="entry name" value="Ribosomal_uS10_dom"/>
</dbReference>
<evidence type="ECO:0000256" key="2">
    <source>
        <dbReference type="ARBA" id="ARBA00007102"/>
    </source>
</evidence>
<keyword evidence="5" id="KW-0687">Ribonucleoprotein</keyword>
<evidence type="ECO:0000313" key="10">
    <source>
        <dbReference type="Proteomes" id="UP000617340"/>
    </source>
</evidence>
<evidence type="ECO:0000313" key="9">
    <source>
        <dbReference type="EMBL" id="KAF7403986.1"/>
    </source>
</evidence>
<dbReference type="GO" id="GO:0005763">
    <property type="term" value="C:mitochondrial small ribosomal subunit"/>
    <property type="evidence" value="ECO:0007669"/>
    <property type="project" value="InterPro"/>
</dbReference>
<comment type="similarity">
    <text evidence="2">Belongs to the universal ribosomal protein uS10 family.</text>
</comment>
<evidence type="ECO:0000256" key="5">
    <source>
        <dbReference type="ARBA" id="ARBA00023274"/>
    </source>
</evidence>
<feature type="domain" description="Small ribosomal subunit protein uS10" evidence="8">
    <location>
        <begin position="53"/>
        <end position="151"/>
    </location>
</feature>
<dbReference type="PANTHER" id="PTHR13334">
    <property type="entry name" value="MITOCHONDRIAL 28S RIBOSOMAL PROTEIN S10"/>
    <property type="match status" value="1"/>
</dbReference>
<comment type="subcellular location">
    <subcellularLocation>
        <location evidence="1">Mitochondrion</location>
    </subcellularLocation>
</comment>
<reference evidence="9" key="1">
    <citation type="journal article" date="2020" name="G3 (Bethesda)">
        <title>High-Quality Assemblies for Three Invasive Social Wasps from the &lt;i&gt;Vespula&lt;/i&gt; Genus.</title>
        <authorList>
            <person name="Harrop T.W.R."/>
            <person name="Guhlin J."/>
            <person name="McLaughlin G.M."/>
            <person name="Permina E."/>
            <person name="Stockwell P."/>
            <person name="Gilligan J."/>
            <person name="Le Lec M.F."/>
            <person name="Gruber M.A.M."/>
            <person name="Quinn O."/>
            <person name="Lovegrove M."/>
            <person name="Duncan E.J."/>
            <person name="Remnant E.J."/>
            <person name="Van Eeckhoven J."/>
            <person name="Graham B."/>
            <person name="Knapp R.A."/>
            <person name="Langford K.W."/>
            <person name="Kronenberg Z."/>
            <person name="Press M.O."/>
            <person name="Eacker S.M."/>
            <person name="Wilson-Rankin E.E."/>
            <person name="Purcell J."/>
            <person name="Lester P.J."/>
            <person name="Dearden P.K."/>
        </authorList>
    </citation>
    <scope>NUCLEOTIDE SEQUENCE</scope>
    <source>
        <strain evidence="9">Linc-1</strain>
    </source>
</reference>
<evidence type="ECO:0000256" key="4">
    <source>
        <dbReference type="ARBA" id="ARBA00023128"/>
    </source>
</evidence>
<keyword evidence="3" id="KW-0689">Ribosomal protein</keyword>
<accession>A0A834KC12</accession>
<keyword evidence="10" id="KW-1185">Reference proteome</keyword>
<dbReference type="InterPro" id="IPR036838">
    <property type="entry name" value="Ribosomal_uS10_dom_sf"/>
</dbReference>
<dbReference type="SMART" id="SM01403">
    <property type="entry name" value="Ribosomal_S10"/>
    <property type="match status" value="1"/>
</dbReference>
<dbReference type="AlphaFoldDB" id="A0A834KC12"/>
<organism evidence="9 10">
    <name type="scientific">Vespula germanica</name>
    <name type="common">German yellow jacket</name>
    <name type="synonym">Paravespula germanica</name>
    <dbReference type="NCBI Taxonomy" id="30212"/>
    <lineage>
        <taxon>Eukaryota</taxon>
        <taxon>Metazoa</taxon>
        <taxon>Ecdysozoa</taxon>
        <taxon>Arthropoda</taxon>
        <taxon>Hexapoda</taxon>
        <taxon>Insecta</taxon>
        <taxon>Pterygota</taxon>
        <taxon>Neoptera</taxon>
        <taxon>Endopterygota</taxon>
        <taxon>Hymenoptera</taxon>
        <taxon>Apocrita</taxon>
        <taxon>Aculeata</taxon>
        <taxon>Vespoidea</taxon>
        <taxon>Vespidae</taxon>
        <taxon>Vespinae</taxon>
        <taxon>Vespula</taxon>
    </lineage>
</organism>
<protein>
    <recommendedName>
        <fullName evidence="6">Small ribosomal subunit protein uS10m</fullName>
    </recommendedName>
    <alternativeName>
        <fullName evidence="7">28S ribosomal protein S10, mitochondrial</fullName>
    </alternativeName>
</protein>
<gene>
    <name evidence="9" type="ORF">HZH68_006780</name>
</gene>
<evidence type="ECO:0000259" key="8">
    <source>
        <dbReference type="SMART" id="SM01403"/>
    </source>
</evidence>
<dbReference type="InterPro" id="IPR040055">
    <property type="entry name" value="Ribosomal_uS10m"/>
</dbReference>
<evidence type="ECO:0000256" key="7">
    <source>
        <dbReference type="ARBA" id="ARBA00035544"/>
    </source>
</evidence>
<dbReference type="Gene3D" id="3.30.70.600">
    <property type="entry name" value="Ribosomal protein S10 domain"/>
    <property type="match status" value="1"/>
</dbReference>
<dbReference type="EMBL" id="JACSDZ010000005">
    <property type="protein sequence ID" value="KAF7403986.1"/>
    <property type="molecule type" value="Genomic_DNA"/>
</dbReference>
<comment type="caution">
    <text evidence="9">The sequence shown here is derived from an EMBL/GenBank/DDBJ whole genome shotgun (WGS) entry which is preliminary data.</text>
</comment>
<dbReference type="Proteomes" id="UP000617340">
    <property type="component" value="Unassembled WGS sequence"/>
</dbReference>
<evidence type="ECO:0000256" key="3">
    <source>
        <dbReference type="ARBA" id="ARBA00022980"/>
    </source>
</evidence>
<dbReference type="SUPFAM" id="SSF54999">
    <property type="entry name" value="Ribosomal protein S10"/>
    <property type="match status" value="1"/>
</dbReference>
<proteinExistence type="inferred from homology"/>